<dbReference type="InterPro" id="IPR011006">
    <property type="entry name" value="CheY-like_superfamily"/>
</dbReference>
<dbReference type="AlphaFoldDB" id="A0A6J6TTB3"/>
<dbReference type="PROSITE" id="PS50110">
    <property type="entry name" value="RESPONSE_REGULATORY"/>
    <property type="match status" value="1"/>
</dbReference>
<dbReference type="InterPro" id="IPR000792">
    <property type="entry name" value="Tscrpt_reg_LuxR_C"/>
</dbReference>
<dbReference type="InterPro" id="IPR039420">
    <property type="entry name" value="WalR-like"/>
</dbReference>
<organism evidence="3">
    <name type="scientific">freshwater metagenome</name>
    <dbReference type="NCBI Taxonomy" id="449393"/>
    <lineage>
        <taxon>unclassified sequences</taxon>
        <taxon>metagenomes</taxon>
        <taxon>ecological metagenomes</taxon>
    </lineage>
</organism>
<evidence type="ECO:0000313" key="3">
    <source>
        <dbReference type="EMBL" id="CAB4750358.1"/>
    </source>
</evidence>
<dbReference type="SUPFAM" id="SSF52172">
    <property type="entry name" value="CheY-like"/>
    <property type="match status" value="1"/>
</dbReference>
<dbReference type="EMBL" id="CAEZYW010000204">
    <property type="protein sequence ID" value="CAB4750358.1"/>
    <property type="molecule type" value="Genomic_DNA"/>
</dbReference>
<dbReference type="Gene3D" id="1.10.10.10">
    <property type="entry name" value="Winged helix-like DNA-binding domain superfamily/Winged helix DNA-binding domain"/>
    <property type="match status" value="1"/>
</dbReference>
<sequence>MASLLQGSLTSAGFVVQTAADVESGRRAVDTFDPDIVLLDISLGDGPTGVHLAHALRKTRPGVAVLILTKHPDARSASKDGLELPPNVGFLQKHLVNDVTYLLDAIEKVLSDQTQDVRQDQAPEKPGLGLDSKAMIVLELLAYGYNNTEIALRCDLSTKSVERWIDRIYRDLGINTKGDKNPRVEAARRYYLVAGISERLSHS</sequence>
<dbReference type="SMART" id="SM00421">
    <property type="entry name" value="HTH_LUXR"/>
    <property type="match status" value="1"/>
</dbReference>
<dbReference type="GO" id="GO:0006355">
    <property type="term" value="P:regulation of DNA-templated transcription"/>
    <property type="evidence" value="ECO:0007669"/>
    <property type="project" value="InterPro"/>
</dbReference>
<accession>A0A6J6TTB3</accession>
<dbReference type="Gene3D" id="3.40.50.2300">
    <property type="match status" value="1"/>
</dbReference>
<reference evidence="3" key="1">
    <citation type="submission" date="2020-05" db="EMBL/GenBank/DDBJ databases">
        <authorList>
            <person name="Chiriac C."/>
            <person name="Salcher M."/>
            <person name="Ghai R."/>
            <person name="Kavagutti S V."/>
        </authorList>
    </citation>
    <scope>NUCLEOTIDE SEQUENCE</scope>
</reference>
<dbReference type="GO" id="GO:0000160">
    <property type="term" value="P:phosphorelay signal transduction system"/>
    <property type="evidence" value="ECO:0007669"/>
    <property type="project" value="InterPro"/>
</dbReference>
<evidence type="ECO:0000259" key="2">
    <source>
        <dbReference type="PROSITE" id="PS50110"/>
    </source>
</evidence>
<dbReference type="PANTHER" id="PTHR43214">
    <property type="entry name" value="TWO-COMPONENT RESPONSE REGULATOR"/>
    <property type="match status" value="1"/>
</dbReference>
<dbReference type="InterPro" id="IPR001789">
    <property type="entry name" value="Sig_transdc_resp-reg_receiver"/>
</dbReference>
<dbReference type="InterPro" id="IPR016032">
    <property type="entry name" value="Sig_transdc_resp-reg_C-effctor"/>
</dbReference>
<feature type="domain" description="Response regulatory" evidence="2">
    <location>
        <begin position="1"/>
        <end position="99"/>
    </location>
</feature>
<dbReference type="GO" id="GO:0003677">
    <property type="term" value="F:DNA binding"/>
    <property type="evidence" value="ECO:0007669"/>
    <property type="project" value="UniProtKB-KW"/>
</dbReference>
<proteinExistence type="predicted"/>
<evidence type="ECO:0000256" key="1">
    <source>
        <dbReference type="ARBA" id="ARBA00023125"/>
    </source>
</evidence>
<gene>
    <name evidence="3" type="ORF">UFOPK2786_01258</name>
</gene>
<dbReference type="Pfam" id="PF00196">
    <property type="entry name" value="GerE"/>
    <property type="match status" value="1"/>
</dbReference>
<dbReference type="InterPro" id="IPR036388">
    <property type="entry name" value="WH-like_DNA-bd_sf"/>
</dbReference>
<keyword evidence="1" id="KW-0238">DNA-binding</keyword>
<dbReference type="SUPFAM" id="SSF46894">
    <property type="entry name" value="C-terminal effector domain of the bipartite response regulators"/>
    <property type="match status" value="1"/>
</dbReference>
<name>A0A6J6TTB3_9ZZZZ</name>
<protein>
    <submittedName>
        <fullName evidence="3">Unannotated protein</fullName>
    </submittedName>
</protein>
<dbReference type="Pfam" id="PF00072">
    <property type="entry name" value="Response_reg"/>
    <property type="match status" value="1"/>
</dbReference>